<dbReference type="InterPro" id="IPR000916">
    <property type="entry name" value="Bet_v_I/MLP"/>
</dbReference>
<gene>
    <name evidence="2" type="ORF">CJ030_MR6G021515</name>
</gene>
<comment type="caution">
    <text evidence="2">The sequence shown here is derived from an EMBL/GenBank/DDBJ whole genome shotgun (WGS) entry which is preliminary data.</text>
</comment>
<keyword evidence="3" id="KW-1185">Reference proteome</keyword>
<dbReference type="PANTHER" id="PTHR31907">
    <property type="entry name" value="MLP-LIKE PROTEIN 423"/>
    <property type="match status" value="1"/>
</dbReference>
<protein>
    <submittedName>
        <fullName evidence="2">MLP-like protein 31</fullName>
    </submittedName>
</protein>
<evidence type="ECO:0000313" key="3">
    <source>
        <dbReference type="Proteomes" id="UP000516437"/>
    </source>
</evidence>
<dbReference type="SMART" id="SM01037">
    <property type="entry name" value="Bet_v_1"/>
    <property type="match status" value="1"/>
</dbReference>
<dbReference type="OrthoDB" id="1567931at2759"/>
<dbReference type="AlphaFoldDB" id="A0A6A1VFF9"/>
<feature type="domain" description="Bet v I/Major latex protein" evidence="1">
    <location>
        <begin position="2"/>
        <end position="149"/>
    </location>
</feature>
<dbReference type="Pfam" id="PF00407">
    <property type="entry name" value="Bet_v_1"/>
    <property type="match status" value="1"/>
</dbReference>
<proteinExistence type="predicted"/>
<dbReference type="EMBL" id="RXIC02000024">
    <property type="protein sequence ID" value="KAB1211295.1"/>
    <property type="molecule type" value="Genomic_DNA"/>
</dbReference>
<dbReference type="Proteomes" id="UP000516437">
    <property type="component" value="Chromosome 6"/>
</dbReference>
<organism evidence="2 3">
    <name type="scientific">Morella rubra</name>
    <name type="common">Chinese bayberry</name>
    <dbReference type="NCBI Taxonomy" id="262757"/>
    <lineage>
        <taxon>Eukaryota</taxon>
        <taxon>Viridiplantae</taxon>
        <taxon>Streptophyta</taxon>
        <taxon>Embryophyta</taxon>
        <taxon>Tracheophyta</taxon>
        <taxon>Spermatophyta</taxon>
        <taxon>Magnoliopsida</taxon>
        <taxon>eudicotyledons</taxon>
        <taxon>Gunneridae</taxon>
        <taxon>Pentapetalae</taxon>
        <taxon>rosids</taxon>
        <taxon>fabids</taxon>
        <taxon>Fagales</taxon>
        <taxon>Myricaceae</taxon>
        <taxon>Morella</taxon>
    </lineage>
</organism>
<dbReference type="Gene3D" id="3.30.530.20">
    <property type="match status" value="1"/>
</dbReference>
<dbReference type="SUPFAM" id="SSF55961">
    <property type="entry name" value="Bet v1-like"/>
    <property type="match status" value="1"/>
</dbReference>
<evidence type="ECO:0000259" key="1">
    <source>
        <dbReference type="SMART" id="SM01037"/>
    </source>
</evidence>
<evidence type="ECO:0000313" key="2">
    <source>
        <dbReference type="EMBL" id="KAB1211295.1"/>
    </source>
</evidence>
<name>A0A6A1VFF9_9ROSI</name>
<dbReference type="InterPro" id="IPR023393">
    <property type="entry name" value="START-like_dom_sf"/>
</dbReference>
<reference evidence="2 3" key="1">
    <citation type="journal article" date="2019" name="Plant Biotechnol. J.">
        <title>The red bayberry genome and genetic basis of sex determination.</title>
        <authorList>
            <person name="Jia H.M."/>
            <person name="Jia H.J."/>
            <person name="Cai Q.L."/>
            <person name="Wang Y."/>
            <person name="Zhao H.B."/>
            <person name="Yang W.F."/>
            <person name="Wang G.Y."/>
            <person name="Li Y.H."/>
            <person name="Zhan D.L."/>
            <person name="Shen Y.T."/>
            <person name="Niu Q.F."/>
            <person name="Chang L."/>
            <person name="Qiu J."/>
            <person name="Zhao L."/>
            <person name="Xie H.B."/>
            <person name="Fu W.Y."/>
            <person name="Jin J."/>
            <person name="Li X.W."/>
            <person name="Jiao Y."/>
            <person name="Zhou C.C."/>
            <person name="Tu T."/>
            <person name="Chai C.Y."/>
            <person name="Gao J.L."/>
            <person name="Fan L.J."/>
            <person name="van de Weg E."/>
            <person name="Wang J.Y."/>
            <person name="Gao Z.S."/>
        </authorList>
    </citation>
    <scope>NUCLEOTIDE SEQUENCE [LARGE SCALE GENOMIC DNA]</scope>
    <source>
        <tissue evidence="2">Leaves</tissue>
    </source>
</reference>
<dbReference type="GO" id="GO:0006952">
    <property type="term" value="P:defense response"/>
    <property type="evidence" value="ECO:0007669"/>
    <property type="project" value="InterPro"/>
</dbReference>
<accession>A0A6A1VFF9</accession>
<dbReference type="InterPro" id="IPR051761">
    <property type="entry name" value="MLP-like_ligand-binding"/>
</dbReference>
<sequence length="162" mass="18451">MAQLGKLQFKVDIKSPADKFFGFFKNNMTRLVQIFPENYKSVEILGGGVEIEEGSVVSFKYVLEQQEYSDDCKNKGWRFRQRISSITFTVIEGDMLKLYKSVKANIQVTGSGSANWVIEYEKANDSAPDPEIYKDLAAKVVLLVDILKSRLVFCDDVELYPQ</sequence>